<accession>A0P6C8</accession>
<dbReference type="InterPro" id="IPR036291">
    <property type="entry name" value="NAD(P)-bd_dom_sf"/>
</dbReference>
<sequence>MNVGLIGVGTVGGGTYKVLTENFQEIFHKTGIEIKVTLVADKNVALAKQLVGTSIPVVSDALELIDSKEVDIVVELIGGTGIAKDLVKQALLNGKHVVTANKALIALHGKELFAAAENNNVQLAYEAAVAGGIPIIKALREGLAANKIEWVAGIINGTTNYILTEMKENNLSFDVALKQAQELGFAEADPTFDIEGVDAAHKITIMASIAFGIPINFDGVFVEGISNLNQKDITYAEELGYRIKLLAIAKSEQDSVEIRVHPTLIPEKRLVANVSGPMNAVLVKGNMVGPTLYYGAGAGAEPTASAVVADIIDIARQSKISTKSLIPSLGFMPNQIKNKKLLAIEEVWSEFYLRLTMENKSGLLAKITNIFANHKISIDALVHKEVQEDNQDPDIFLVSSKVQEHQINKVIKEIEALPENKDKIIKLRIEELK</sequence>
<dbReference type="Gene3D" id="3.30.70.260">
    <property type="match status" value="1"/>
</dbReference>
<dbReference type="UniPathway" id="UPA00050">
    <property type="reaction ID" value="UER00063"/>
</dbReference>
<dbReference type="OrthoDB" id="9808167at2"/>
<feature type="binding site" evidence="12">
    <location>
        <position position="102"/>
    </location>
    <ligand>
        <name>NADPH</name>
        <dbReference type="ChEBI" id="CHEBI:57783"/>
    </ligand>
</feature>
<keyword evidence="9 15" id="KW-0560">Oxidoreductase</keyword>
<keyword evidence="8 12" id="KW-0521">NADP</keyword>
<evidence type="ECO:0000259" key="14">
    <source>
        <dbReference type="PROSITE" id="PS51671"/>
    </source>
</evidence>
<dbReference type="CDD" id="cd04881">
    <property type="entry name" value="ACT_HSDH-Hom"/>
    <property type="match status" value="1"/>
</dbReference>
<dbReference type="EC" id="1.1.1.3" evidence="4"/>
<organism evidence="15 16">
    <name type="scientific">Methylophilales bacterium HTCC2181</name>
    <dbReference type="NCBI Taxonomy" id="383631"/>
    <lineage>
        <taxon>Bacteria</taxon>
        <taxon>Pseudomonadati</taxon>
        <taxon>Pseudomonadota</taxon>
        <taxon>Betaproteobacteria</taxon>
        <taxon>Nitrosomonadales</taxon>
        <taxon>OM43 clade</taxon>
    </lineage>
</organism>
<evidence type="ECO:0000313" key="16">
    <source>
        <dbReference type="Proteomes" id="UP000054262"/>
    </source>
</evidence>
<evidence type="ECO:0000256" key="6">
    <source>
        <dbReference type="ARBA" id="ARBA00022605"/>
    </source>
</evidence>
<dbReference type="FunFam" id="3.30.360.10:FF:000005">
    <property type="entry name" value="Homoserine dehydrogenase"/>
    <property type="match status" value="1"/>
</dbReference>
<dbReference type="NCBIfam" id="NF004976">
    <property type="entry name" value="PRK06349.1"/>
    <property type="match status" value="1"/>
</dbReference>
<dbReference type="Pfam" id="PF01842">
    <property type="entry name" value="ACT"/>
    <property type="match status" value="1"/>
</dbReference>
<keyword evidence="7" id="KW-0791">Threonine biosynthesis</keyword>
<dbReference type="SUPFAM" id="SSF55347">
    <property type="entry name" value="Glyceraldehyde-3-phosphate dehydrogenase-like, C-terminal domain"/>
    <property type="match status" value="1"/>
</dbReference>
<dbReference type="InterPro" id="IPR005106">
    <property type="entry name" value="Asp/hSer_DH_NAD-bd"/>
</dbReference>
<dbReference type="GO" id="GO:0004412">
    <property type="term" value="F:homoserine dehydrogenase activity"/>
    <property type="evidence" value="ECO:0007669"/>
    <property type="project" value="UniProtKB-EC"/>
</dbReference>
<feature type="active site" description="Proton donor" evidence="11">
    <location>
        <position position="202"/>
    </location>
</feature>
<dbReference type="Pfam" id="PF03447">
    <property type="entry name" value="NAD_binding_3"/>
    <property type="match status" value="1"/>
</dbReference>
<dbReference type="AlphaFoldDB" id="A0P6C8"/>
<evidence type="ECO:0000256" key="8">
    <source>
        <dbReference type="ARBA" id="ARBA00022857"/>
    </source>
</evidence>
<evidence type="ECO:0000256" key="10">
    <source>
        <dbReference type="ARBA" id="ARBA00023167"/>
    </source>
</evidence>
<evidence type="ECO:0000256" key="2">
    <source>
        <dbReference type="ARBA" id="ARBA00005062"/>
    </source>
</evidence>
<feature type="binding site" evidence="12">
    <location>
        <position position="187"/>
    </location>
    <ligand>
        <name>L-homoserine</name>
        <dbReference type="ChEBI" id="CHEBI:57476"/>
    </ligand>
</feature>
<feature type="binding site" evidence="12">
    <location>
        <begin position="6"/>
        <end position="13"/>
    </location>
    <ligand>
        <name>NADP(+)</name>
        <dbReference type="ChEBI" id="CHEBI:58349"/>
    </ligand>
</feature>
<dbReference type="InterPro" id="IPR002912">
    <property type="entry name" value="ACT_dom"/>
</dbReference>
<dbReference type="GO" id="GO:0009086">
    <property type="term" value="P:methionine biosynthetic process"/>
    <property type="evidence" value="ECO:0007669"/>
    <property type="project" value="UniProtKB-KW"/>
</dbReference>
<dbReference type="PROSITE" id="PS51671">
    <property type="entry name" value="ACT"/>
    <property type="match status" value="1"/>
</dbReference>
<dbReference type="UniPathway" id="UPA00051">
    <property type="reaction ID" value="UER00465"/>
</dbReference>
<keyword evidence="10" id="KW-0486">Methionine biosynthesis</keyword>
<dbReference type="PIRSF" id="PIRSF000098">
    <property type="entry name" value="Homoser_dehydrog"/>
    <property type="match status" value="1"/>
</dbReference>
<evidence type="ECO:0000256" key="9">
    <source>
        <dbReference type="ARBA" id="ARBA00023002"/>
    </source>
</evidence>
<feature type="domain" description="ACT" evidence="14">
    <location>
        <begin position="352"/>
        <end position="430"/>
    </location>
</feature>
<evidence type="ECO:0000256" key="13">
    <source>
        <dbReference type="RuleBase" id="RU004171"/>
    </source>
</evidence>
<dbReference type="InterPro" id="IPR045865">
    <property type="entry name" value="ACT-like_dom_sf"/>
</dbReference>
<evidence type="ECO:0000256" key="7">
    <source>
        <dbReference type="ARBA" id="ARBA00022697"/>
    </source>
</evidence>
<dbReference type="Proteomes" id="UP000054262">
    <property type="component" value="Unassembled WGS sequence"/>
</dbReference>
<keyword evidence="6" id="KW-0028">Amino-acid biosynthesis</keyword>
<dbReference type="EMBL" id="AAUX01000001">
    <property type="protein sequence ID" value="EAV47088.1"/>
    <property type="molecule type" value="Genomic_DNA"/>
</dbReference>
<comment type="similarity">
    <text evidence="3 13">Belongs to the homoserine dehydrogenase family.</text>
</comment>
<name>A0P6C8_9PROT</name>
<protein>
    <recommendedName>
        <fullName evidence="5">Homoserine dehydrogenase</fullName>
        <ecNumber evidence="4">1.1.1.3</ecNumber>
    </recommendedName>
</protein>
<evidence type="ECO:0000256" key="11">
    <source>
        <dbReference type="PIRSR" id="PIRSR000098-1"/>
    </source>
</evidence>
<dbReference type="Pfam" id="PF00742">
    <property type="entry name" value="Homoserine_dh"/>
    <property type="match status" value="1"/>
</dbReference>
<evidence type="ECO:0000256" key="12">
    <source>
        <dbReference type="PIRSR" id="PIRSR000098-2"/>
    </source>
</evidence>
<dbReference type="GO" id="GO:0050661">
    <property type="term" value="F:NADP binding"/>
    <property type="evidence" value="ECO:0007669"/>
    <property type="project" value="InterPro"/>
</dbReference>
<dbReference type="Gene3D" id="3.30.360.10">
    <property type="entry name" value="Dihydrodipicolinate Reductase, domain 2"/>
    <property type="match status" value="1"/>
</dbReference>
<comment type="pathway">
    <text evidence="1">Amino-acid biosynthesis; L-threonine biosynthesis; L-threonine from L-aspartate: step 3/5.</text>
</comment>
<dbReference type="PANTHER" id="PTHR43331">
    <property type="entry name" value="HOMOSERINE DEHYDROGENASE"/>
    <property type="match status" value="1"/>
</dbReference>
<dbReference type="InterPro" id="IPR001342">
    <property type="entry name" value="HDH_cat"/>
</dbReference>
<reference evidence="15 16" key="1">
    <citation type="submission" date="2006-11" db="EMBL/GenBank/DDBJ databases">
        <authorList>
            <person name="Giovannoni S."/>
            <person name="Vergin K."/>
            <person name="Ferriera S."/>
            <person name="Johnson J."/>
            <person name="Kravitz S."/>
            <person name="Beeson K."/>
            <person name="Sutton G."/>
            <person name="Rogers Y.-H."/>
            <person name="Friedman R."/>
            <person name="Frazier M."/>
            <person name="Venter J.C."/>
        </authorList>
    </citation>
    <scope>NUCLEOTIDE SEQUENCE [LARGE SCALE GENOMIC DNA]</scope>
    <source>
        <strain evidence="15 16">HTCC2181</strain>
    </source>
</reference>
<dbReference type="GO" id="GO:0009088">
    <property type="term" value="P:threonine biosynthetic process"/>
    <property type="evidence" value="ECO:0007669"/>
    <property type="project" value="UniProtKB-UniPathway"/>
</dbReference>
<gene>
    <name evidence="15" type="ORF">MB2181_03405</name>
</gene>
<keyword evidence="16" id="KW-1185">Reference proteome</keyword>
<evidence type="ECO:0000256" key="3">
    <source>
        <dbReference type="ARBA" id="ARBA00006753"/>
    </source>
</evidence>
<comment type="pathway">
    <text evidence="2">Amino-acid biosynthesis; L-methionine biosynthesis via de novo pathway; L-homoserine from L-aspartate: step 3/3.</text>
</comment>
<evidence type="ECO:0000313" key="15">
    <source>
        <dbReference type="EMBL" id="EAV47088.1"/>
    </source>
</evidence>
<dbReference type="PROSITE" id="PS01042">
    <property type="entry name" value="HOMOSER_DHGENASE"/>
    <property type="match status" value="1"/>
</dbReference>
<dbReference type="PANTHER" id="PTHR43331:SF1">
    <property type="entry name" value="HOMOSERINE DEHYDROGENASE"/>
    <property type="match status" value="1"/>
</dbReference>
<evidence type="ECO:0000256" key="5">
    <source>
        <dbReference type="ARBA" id="ARBA00013376"/>
    </source>
</evidence>
<evidence type="ECO:0000256" key="4">
    <source>
        <dbReference type="ARBA" id="ARBA00013213"/>
    </source>
</evidence>
<evidence type="ECO:0000256" key="1">
    <source>
        <dbReference type="ARBA" id="ARBA00005056"/>
    </source>
</evidence>
<dbReference type="Gene3D" id="3.40.50.720">
    <property type="entry name" value="NAD(P)-binding Rossmann-like Domain"/>
    <property type="match status" value="1"/>
</dbReference>
<dbReference type="SUPFAM" id="SSF51735">
    <property type="entry name" value="NAD(P)-binding Rossmann-fold domains"/>
    <property type="match status" value="1"/>
</dbReference>
<dbReference type="InterPro" id="IPR019811">
    <property type="entry name" value="HDH_CS"/>
</dbReference>
<proteinExistence type="inferred from homology"/>
<dbReference type="InterPro" id="IPR016204">
    <property type="entry name" value="HDH"/>
</dbReference>
<comment type="caution">
    <text evidence="15">The sequence shown here is derived from an EMBL/GenBank/DDBJ whole genome shotgun (WGS) entry which is preliminary data.</text>
</comment>
<dbReference type="SUPFAM" id="SSF55021">
    <property type="entry name" value="ACT-like"/>
    <property type="match status" value="1"/>
</dbReference>